<name>A0AA40KXC6_9HYME</name>
<dbReference type="Proteomes" id="UP001177670">
    <property type="component" value="Unassembled WGS sequence"/>
</dbReference>
<evidence type="ECO:0000313" key="2">
    <source>
        <dbReference type="Proteomes" id="UP001177670"/>
    </source>
</evidence>
<comment type="caution">
    <text evidence="1">The sequence shown here is derived from an EMBL/GenBank/DDBJ whole genome shotgun (WGS) entry which is preliminary data.</text>
</comment>
<dbReference type="EMBL" id="JAHYIQ010000001">
    <property type="protein sequence ID" value="KAK1136430.1"/>
    <property type="molecule type" value="Genomic_DNA"/>
</dbReference>
<accession>A0AA40KXC6</accession>
<keyword evidence="2" id="KW-1185">Reference proteome</keyword>
<protein>
    <submittedName>
        <fullName evidence="1">Uncharacterized protein</fullName>
    </submittedName>
</protein>
<sequence length="127" mass="14763">MLTGARKYHPSTMTITLHQRYQITSVYNSFDVFIFDVEILKPVRIQLSDGQIPFEHLFRHRHAELLGSEESEEKDRIRPATLDVRMFVNPVSELLQGFFPGGIVFTQFHASDRPRGLTQRAFVILLF</sequence>
<evidence type="ECO:0000313" key="1">
    <source>
        <dbReference type="EMBL" id="KAK1136430.1"/>
    </source>
</evidence>
<dbReference type="AlphaFoldDB" id="A0AA40KXC6"/>
<proteinExistence type="predicted"/>
<gene>
    <name evidence="1" type="ORF">K0M31_000984</name>
</gene>
<organism evidence="1 2">
    <name type="scientific">Melipona bicolor</name>
    <dbReference type="NCBI Taxonomy" id="60889"/>
    <lineage>
        <taxon>Eukaryota</taxon>
        <taxon>Metazoa</taxon>
        <taxon>Ecdysozoa</taxon>
        <taxon>Arthropoda</taxon>
        <taxon>Hexapoda</taxon>
        <taxon>Insecta</taxon>
        <taxon>Pterygota</taxon>
        <taxon>Neoptera</taxon>
        <taxon>Endopterygota</taxon>
        <taxon>Hymenoptera</taxon>
        <taxon>Apocrita</taxon>
        <taxon>Aculeata</taxon>
        <taxon>Apoidea</taxon>
        <taxon>Anthophila</taxon>
        <taxon>Apidae</taxon>
        <taxon>Melipona</taxon>
    </lineage>
</organism>
<reference evidence="1" key="1">
    <citation type="submission" date="2021-10" db="EMBL/GenBank/DDBJ databases">
        <title>Melipona bicolor Genome sequencing and assembly.</title>
        <authorList>
            <person name="Araujo N.S."/>
            <person name="Arias M.C."/>
        </authorList>
    </citation>
    <scope>NUCLEOTIDE SEQUENCE</scope>
    <source>
        <strain evidence="1">USP_2M_L1-L4_2017</strain>
        <tissue evidence="1">Whole body</tissue>
    </source>
</reference>